<feature type="compositionally biased region" description="Low complexity" evidence="1">
    <location>
        <begin position="301"/>
        <end position="317"/>
    </location>
</feature>
<evidence type="ECO:0000313" key="3">
    <source>
        <dbReference type="EMBL" id="TGO91871.1"/>
    </source>
</evidence>
<dbReference type="Proteomes" id="UP000297280">
    <property type="component" value="Unassembled WGS sequence"/>
</dbReference>
<evidence type="ECO:0000259" key="2">
    <source>
        <dbReference type="PROSITE" id="PS50011"/>
    </source>
</evidence>
<feature type="compositionally biased region" description="Pro residues" evidence="1">
    <location>
        <begin position="289"/>
        <end position="300"/>
    </location>
</feature>
<dbReference type="PROSITE" id="PS50011">
    <property type="entry name" value="PROTEIN_KINASE_DOM"/>
    <property type="match status" value="1"/>
</dbReference>
<dbReference type="InterPro" id="IPR011009">
    <property type="entry name" value="Kinase-like_dom_sf"/>
</dbReference>
<proteinExistence type="predicted"/>
<dbReference type="STRING" id="87229.A0A4Z1L4V3"/>
<feature type="compositionally biased region" description="Low complexity" evidence="1">
    <location>
        <begin position="231"/>
        <end position="256"/>
    </location>
</feature>
<dbReference type="GO" id="GO:0004672">
    <property type="term" value="F:protein kinase activity"/>
    <property type="evidence" value="ECO:0007669"/>
    <property type="project" value="InterPro"/>
</dbReference>
<feature type="region of interest" description="Disordered" evidence="1">
    <location>
        <begin position="220"/>
        <end position="256"/>
    </location>
</feature>
<dbReference type="AlphaFoldDB" id="A0A4Z1L4V3"/>
<dbReference type="GO" id="GO:0005524">
    <property type="term" value="F:ATP binding"/>
    <property type="evidence" value="ECO:0007669"/>
    <property type="project" value="InterPro"/>
</dbReference>
<feature type="compositionally biased region" description="Pro residues" evidence="1">
    <location>
        <begin position="369"/>
        <end position="381"/>
    </location>
</feature>
<evidence type="ECO:0000313" key="4">
    <source>
        <dbReference type="Proteomes" id="UP000297280"/>
    </source>
</evidence>
<feature type="region of interest" description="Disordered" evidence="1">
    <location>
        <begin position="280"/>
        <end position="381"/>
    </location>
</feature>
<accession>A0A4Z1L4V3</accession>
<organism evidence="3 4">
    <name type="scientific">Botrytis porri</name>
    <dbReference type="NCBI Taxonomy" id="87229"/>
    <lineage>
        <taxon>Eukaryota</taxon>
        <taxon>Fungi</taxon>
        <taxon>Dikarya</taxon>
        <taxon>Ascomycota</taxon>
        <taxon>Pezizomycotina</taxon>
        <taxon>Leotiomycetes</taxon>
        <taxon>Helotiales</taxon>
        <taxon>Sclerotiniaceae</taxon>
        <taxon>Botrytis</taxon>
    </lineage>
</organism>
<name>A0A4Z1L4V3_9HELO</name>
<protein>
    <recommendedName>
        <fullName evidence="2">Protein kinase domain-containing protein</fullName>
    </recommendedName>
</protein>
<reference evidence="3 4" key="1">
    <citation type="submission" date="2017-12" db="EMBL/GenBank/DDBJ databases">
        <title>Comparative genomics of Botrytis spp.</title>
        <authorList>
            <person name="Valero-Jimenez C.A."/>
            <person name="Tapia P."/>
            <person name="Veloso J."/>
            <person name="Silva-Moreno E."/>
            <person name="Staats M."/>
            <person name="Valdes J.H."/>
            <person name="Van Kan J.A.L."/>
        </authorList>
    </citation>
    <scope>NUCLEOTIDE SEQUENCE [LARGE SCALE GENOMIC DNA]</scope>
    <source>
        <strain evidence="3 4">MUCL3349</strain>
    </source>
</reference>
<feature type="domain" description="Protein kinase" evidence="2">
    <location>
        <begin position="1"/>
        <end position="216"/>
    </location>
</feature>
<sequence>MKHGTENPADYRRQYDPRENDLNIVHFDLNPQNIYIKKFPHPTNSRDRGYVPGSFRRAAKIKIPQNEGYHRKHCNLGNVNSRAPEQLRARDTRDTRPWLQSRFTHHKAGKDNTLQSVVYTSKTNVWQVGLIMFCIIHCKTSVNWNDLEAKRSHGTPRLVNGGPTIMSKTHGWERMNRDLGLPYSRSLLYAIYECLLIEPSNRPDVATLFEITRAGLSQANIEAGFPPPDPAAAQPAAQPAPEPAAAAPAPLAPRQAPLPAAPLEEIRPRAAPQRAPVFANPELDLDAGPPEPRLVPPPAPLQQLHHPPAPNQQAAEPAPAPPQQVQPDRRNLEAPEGEVMPQPEWGEGLERPTPNYPEPPAYEEYIQPPVEPQPQPDPDIPQPINYIPPRLPAAVPRAPAPPRPPPYPRQNILPPLNLPRGLQLGPDNPVLMAVIPPEYLTSILICHVIENDLFQRQVGNIYLRGLHPGMSFYEIKDMLVAEGLGIERMNIRIRVDDGGAQRELADWERRRTLGDGVAV</sequence>
<keyword evidence="4" id="KW-1185">Reference proteome</keyword>
<evidence type="ECO:0000256" key="1">
    <source>
        <dbReference type="SAM" id="MobiDB-lite"/>
    </source>
</evidence>
<dbReference type="EMBL" id="PQXO01000016">
    <property type="protein sequence ID" value="TGO91871.1"/>
    <property type="molecule type" value="Genomic_DNA"/>
</dbReference>
<dbReference type="Gene3D" id="1.10.510.10">
    <property type="entry name" value="Transferase(Phosphotransferase) domain 1"/>
    <property type="match status" value="1"/>
</dbReference>
<dbReference type="InterPro" id="IPR000719">
    <property type="entry name" value="Prot_kinase_dom"/>
</dbReference>
<gene>
    <name evidence="3" type="ORF">BPOR_0016g00180</name>
</gene>
<comment type="caution">
    <text evidence="3">The sequence shown here is derived from an EMBL/GenBank/DDBJ whole genome shotgun (WGS) entry which is preliminary data.</text>
</comment>
<dbReference type="SUPFAM" id="SSF56112">
    <property type="entry name" value="Protein kinase-like (PK-like)"/>
    <property type="match status" value="1"/>
</dbReference>